<feature type="region of interest" description="Disordered" evidence="1">
    <location>
        <begin position="52"/>
        <end position="131"/>
    </location>
</feature>
<feature type="compositionally biased region" description="Pro residues" evidence="1">
    <location>
        <begin position="107"/>
        <end position="118"/>
    </location>
</feature>
<feature type="compositionally biased region" description="Low complexity" evidence="1">
    <location>
        <begin position="119"/>
        <end position="131"/>
    </location>
</feature>
<name>A0A6A4ISY3_APOLU</name>
<dbReference type="AlphaFoldDB" id="A0A6A4ISY3"/>
<evidence type="ECO:0000313" key="2">
    <source>
        <dbReference type="EMBL" id="KAF6215659.1"/>
    </source>
</evidence>
<reference evidence="2" key="1">
    <citation type="journal article" date="2021" name="Mol. Ecol. Resour.">
        <title>Apolygus lucorum genome provides insights into omnivorousness and mesophyll feeding.</title>
        <authorList>
            <person name="Liu Y."/>
            <person name="Liu H."/>
            <person name="Wang H."/>
            <person name="Huang T."/>
            <person name="Liu B."/>
            <person name="Yang B."/>
            <person name="Yin L."/>
            <person name="Li B."/>
            <person name="Zhang Y."/>
            <person name="Zhang S."/>
            <person name="Jiang F."/>
            <person name="Zhang X."/>
            <person name="Ren Y."/>
            <person name="Wang B."/>
            <person name="Wang S."/>
            <person name="Lu Y."/>
            <person name="Wu K."/>
            <person name="Fan W."/>
            <person name="Wang G."/>
        </authorList>
    </citation>
    <scope>NUCLEOTIDE SEQUENCE</scope>
    <source>
        <strain evidence="2">12Hb</strain>
    </source>
</reference>
<accession>A0A6A4ISY3</accession>
<evidence type="ECO:0000256" key="1">
    <source>
        <dbReference type="SAM" id="MobiDB-lite"/>
    </source>
</evidence>
<protein>
    <submittedName>
        <fullName evidence="2">Uncharacterized protein</fullName>
    </submittedName>
</protein>
<gene>
    <name evidence="2" type="ORF">GE061_010415</name>
</gene>
<dbReference type="EMBL" id="WIXP02000002">
    <property type="protein sequence ID" value="KAF6215659.1"/>
    <property type="molecule type" value="Genomic_DNA"/>
</dbReference>
<comment type="caution">
    <text evidence="2">The sequence shown here is derived from an EMBL/GenBank/DDBJ whole genome shotgun (WGS) entry which is preliminary data.</text>
</comment>
<sequence>MALQLFPWSGTIIGMISTIIIAVTTSEVCGCWINVGTTVSSSAIPVTATPLPGGVTNGGNPVTPAGDGSSPSGGNMPVAGGSTPMPGGGAIVPVVTTATSGGSTPIPGLPESPAPPGVTPQAALPPTTATA</sequence>
<dbReference type="Proteomes" id="UP000466442">
    <property type="component" value="Unassembled WGS sequence"/>
</dbReference>
<organism evidence="2 3">
    <name type="scientific">Apolygus lucorum</name>
    <name type="common">Small green plant bug</name>
    <name type="synonym">Lygocoris lucorum</name>
    <dbReference type="NCBI Taxonomy" id="248454"/>
    <lineage>
        <taxon>Eukaryota</taxon>
        <taxon>Metazoa</taxon>
        <taxon>Ecdysozoa</taxon>
        <taxon>Arthropoda</taxon>
        <taxon>Hexapoda</taxon>
        <taxon>Insecta</taxon>
        <taxon>Pterygota</taxon>
        <taxon>Neoptera</taxon>
        <taxon>Paraneoptera</taxon>
        <taxon>Hemiptera</taxon>
        <taxon>Heteroptera</taxon>
        <taxon>Panheteroptera</taxon>
        <taxon>Cimicomorpha</taxon>
        <taxon>Miridae</taxon>
        <taxon>Mirini</taxon>
        <taxon>Apolygus</taxon>
    </lineage>
</organism>
<evidence type="ECO:0000313" key="3">
    <source>
        <dbReference type="Proteomes" id="UP000466442"/>
    </source>
</evidence>
<proteinExistence type="predicted"/>
<keyword evidence="3" id="KW-1185">Reference proteome</keyword>